<dbReference type="PANTHER" id="PTHR41775:SF1">
    <property type="entry name" value="PEPTIDASE M6-LIKE DOMAIN-CONTAINING PROTEIN"/>
    <property type="match status" value="1"/>
</dbReference>
<dbReference type="SUPFAM" id="SSF55486">
    <property type="entry name" value="Metalloproteases ('zincins'), catalytic domain"/>
    <property type="match status" value="1"/>
</dbReference>
<dbReference type="Gene3D" id="3.40.390.10">
    <property type="entry name" value="Collagenase (Catalytic Domain)"/>
    <property type="match status" value="1"/>
</dbReference>
<dbReference type="PANTHER" id="PTHR41775">
    <property type="entry name" value="SECRETED PROTEIN-RELATED"/>
    <property type="match status" value="1"/>
</dbReference>
<feature type="region of interest" description="Disordered" evidence="1">
    <location>
        <begin position="504"/>
        <end position="533"/>
    </location>
</feature>
<feature type="compositionally biased region" description="Low complexity" evidence="1">
    <location>
        <begin position="504"/>
        <end position="520"/>
    </location>
</feature>
<comment type="caution">
    <text evidence="3">The sequence shown here is derived from an EMBL/GenBank/DDBJ whole genome shotgun (WGS) entry which is preliminary data.</text>
</comment>
<feature type="chain" id="PRO_5045497148" description="M6 family metalloprotease domain-containing protein" evidence="2">
    <location>
        <begin position="23"/>
        <end position="533"/>
    </location>
</feature>
<feature type="signal peptide" evidence="2">
    <location>
        <begin position="1"/>
        <end position="22"/>
    </location>
</feature>
<evidence type="ECO:0000313" key="3">
    <source>
        <dbReference type="EMBL" id="MFD0724168.1"/>
    </source>
</evidence>
<dbReference type="EMBL" id="JBHTIF010000001">
    <property type="protein sequence ID" value="MFD0724168.1"/>
    <property type="molecule type" value="Genomic_DNA"/>
</dbReference>
<organism evidence="3 4">
    <name type="scientific">Lysobacter brunescens</name>
    <dbReference type="NCBI Taxonomy" id="262323"/>
    <lineage>
        <taxon>Bacteria</taxon>
        <taxon>Pseudomonadati</taxon>
        <taxon>Pseudomonadota</taxon>
        <taxon>Gammaproteobacteria</taxon>
        <taxon>Lysobacterales</taxon>
        <taxon>Lysobacteraceae</taxon>
        <taxon>Lysobacter</taxon>
    </lineage>
</organism>
<dbReference type="PROSITE" id="PS51257">
    <property type="entry name" value="PROKAR_LIPOPROTEIN"/>
    <property type="match status" value="1"/>
</dbReference>
<dbReference type="InterPro" id="IPR024079">
    <property type="entry name" value="MetalloPept_cat_dom_sf"/>
</dbReference>
<gene>
    <name evidence="3" type="ORF">ACFQ0E_01015</name>
</gene>
<evidence type="ECO:0000313" key="4">
    <source>
        <dbReference type="Proteomes" id="UP001597110"/>
    </source>
</evidence>
<name>A0ABW2Y800_9GAMM</name>
<evidence type="ECO:0000256" key="1">
    <source>
        <dbReference type="SAM" id="MobiDB-lite"/>
    </source>
</evidence>
<proteinExistence type="predicted"/>
<protein>
    <recommendedName>
        <fullName evidence="5">M6 family metalloprotease domain-containing protein</fullName>
    </recommendedName>
</protein>
<evidence type="ECO:0000256" key="2">
    <source>
        <dbReference type="SAM" id="SignalP"/>
    </source>
</evidence>
<sequence>MRPLRTLVLVSLALACGLQADAARRTAPGIDVLAADQPQLMIGRLELEWGDLRPGAPADGRPTMQFRAALVDDAGVRRALDTTEALRAAEDLYALYGRRVAVSTVPVAAKAGGAPSRRIEAIVPVGDLLSSDLRSGRIAKALAGGEKIAGVTTWVTLMCKFSDIATEQKNQAFFQGQYGTAIGQLDHYWQEVSYGQINLAGSQAYGWRSLPQPRSYYVTKDANGKDKADLGKLYTDCTAVFDPDVNFAVNGGVQGINMMFNGDLDGFAWGGGRCSTLDGINKCWSTTWNPPWSFNNLAPLSHEMGHAYGLPHANNSDADSDPYDNPWDVMSDAWNNGVSNGTYGTLPKHINIYSRNRLGWVPAARKLAINAGGTTTTVTVDRASLAGSSNIQMVTLNYPGQTTRYFTVEVRKRTGNYEANLAGNAVIIHEVQTGRSEPAWSMDADKPAANRANNEGSMFKVGERWVSADRQFCVAVKSETTNGFVLDIGGRCQITGRPGGVQQTASAIGAAAPAGPSPRRTAPHAIAKPGARR</sequence>
<reference evidence="4" key="1">
    <citation type="journal article" date="2019" name="Int. J. Syst. Evol. Microbiol.">
        <title>The Global Catalogue of Microorganisms (GCM) 10K type strain sequencing project: providing services to taxonomists for standard genome sequencing and annotation.</title>
        <authorList>
            <consortium name="The Broad Institute Genomics Platform"/>
            <consortium name="The Broad Institute Genome Sequencing Center for Infectious Disease"/>
            <person name="Wu L."/>
            <person name="Ma J."/>
        </authorList>
    </citation>
    <scope>NUCLEOTIDE SEQUENCE [LARGE SCALE GENOMIC DNA]</scope>
    <source>
        <strain evidence="4">CCUG 55585</strain>
    </source>
</reference>
<keyword evidence="4" id="KW-1185">Reference proteome</keyword>
<dbReference type="RefSeq" id="WP_386821845.1">
    <property type="nucleotide sequence ID" value="NZ_JBHTIF010000001.1"/>
</dbReference>
<keyword evidence="2" id="KW-0732">Signal</keyword>
<dbReference type="Proteomes" id="UP001597110">
    <property type="component" value="Unassembled WGS sequence"/>
</dbReference>
<accession>A0ABW2Y800</accession>
<evidence type="ECO:0008006" key="5">
    <source>
        <dbReference type="Google" id="ProtNLM"/>
    </source>
</evidence>